<sequence length="108" mass="11795">MHAFSTCEHCVDGKTTNQRCTLDVAFKPSSKENNTNICVELSLAKGGKSGEERCFTILVSSVETSKKVGCQGLECYNDAFCDGHEPFRPECYCRAGFSGHNCSQGDKN</sequence>
<reference evidence="3" key="1">
    <citation type="submission" date="2022-11" db="EMBL/GenBank/DDBJ databases">
        <title>Centuries of genome instability and evolution in soft-shell clam transmissible cancer (bioRxiv).</title>
        <authorList>
            <person name="Hart S.F.M."/>
            <person name="Yonemitsu M.A."/>
            <person name="Giersch R.M."/>
            <person name="Beal B.F."/>
            <person name="Arriagada G."/>
            <person name="Davis B.W."/>
            <person name="Ostrander E.A."/>
            <person name="Goff S.P."/>
            <person name="Metzger M.J."/>
        </authorList>
    </citation>
    <scope>NUCLEOTIDE SEQUENCE</scope>
    <source>
        <strain evidence="3">MELC-2E11</strain>
        <tissue evidence="3">Siphon/mantle</tissue>
    </source>
</reference>
<dbReference type="InterPro" id="IPR000742">
    <property type="entry name" value="EGF"/>
</dbReference>
<gene>
    <name evidence="3" type="ORF">MAR_000392</name>
</gene>
<evidence type="ECO:0000313" key="3">
    <source>
        <dbReference type="EMBL" id="WAR18554.1"/>
    </source>
</evidence>
<feature type="non-terminal residue" evidence="3">
    <location>
        <position position="108"/>
    </location>
</feature>
<dbReference type="PROSITE" id="PS01186">
    <property type="entry name" value="EGF_2"/>
    <property type="match status" value="1"/>
</dbReference>
<feature type="disulfide bond" evidence="1">
    <location>
        <begin position="93"/>
        <end position="102"/>
    </location>
</feature>
<comment type="caution">
    <text evidence="1">Lacks conserved residue(s) required for the propagation of feature annotation.</text>
</comment>
<accession>A0ABY7FB20</accession>
<dbReference type="Proteomes" id="UP001164746">
    <property type="component" value="Chromosome 11"/>
</dbReference>
<name>A0ABY7FB20_MYAAR</name>
<keyword evidence="1" id="KW-1015">Disulfide bond</keyword>
<dbReference type="PROSITE" id="PS00022">
    <property type="entry name" value="EGF_1"/>
    <property type="match status" value="1"/>
</dbReference>
<evidence type="ECO:0000313" key="4">
    <source>
        <dbReference type="Proteomes" id="UP001164746"/>
    </source>
</evidence>
<keyword evidence="4" id="KW-1185">Reference proteome</keyword>
<organism evidence="3 4">
    <name type="scientific">Mya arenaria</name>
    <name type="common">Soft-shell clam</name>
    <dbReference type="NCBI Taxonomy" id="6604"/>
    <lineage>
        <taxon>Eukaryota</taxon>
        <taxon>Metazoa</taxon>
        <taxon>Spiralia</taxon>
        <taxon>Lophotrochozoa</taxon>
        <taxon>Mollusca</taxon>
        <taxon>Bivalvia</taxon>
        <taxon>Autobranchia</taxon>
        <taxon>Heteroconchia</taxon>
        <taxon>Euheterodonta</taxon>
        <taxon>Imparidentia</taxon>
        <taxon>Neoheterodontei</taxon>
        <taxon>Myida</taxon>
        <taxon>Myoidea</taxon>
        <taxon>Myidae</taxon>
        <taxon>Mya</taxon>
    </lineage>
</organism>
<keyword evidence="1" id="KW-0245">EGF-like domain</keyword>
<dbReference type="PROSITE" id="PS50026">
    <property type="entry name" value="EGF_3"/>
    <property type="match status" value="1"/>
</dbReference>
<evidence type="ECO:0000256" key="1">
    <source>
        <dbReference type="PROSITE-ProRule" id="PRU00076"/>
    </source>
</evidence>
<evidence type="ECO:0000259" key="2">
    <source>
        <dbReference type="PROSITE" id="PS50026"/>
    </source>
</evidence>
<feature type="domain" description="EGF-like" evidence="2">
    <location>
        <begin position="66"/>
        <end position="103"/>
    </location>
</feature>
<proteinExistence type="predicted"/>
<protein>
    <recommendedName>
        <fullName evidence="2">EGF-like domain-containing protein</fullName>
    </recommendedName>
</protein>
<dbReference type="EMBL" id="CP111022">
    <property type="protein sequence ID" value="WAR18554.1"/>
    <property type="molecule type" value="Genomic_DNA"/>
</dbReference>